<gene>
    <name evidence="2" type="primary">Cnig_chr_II.g7819</name>
    <name evidence="2" type="ORF">B9Z55_007819</name>
</gene>
<comment type="caution">
    <text evidence="2">The sequence shown here is derived from an EMBL/GenBank/DDBJ whole genome shotgun (WGS) entry which is preliminary data.</text>
</comment>
<sequence length="99" mass="11812">MSEKEFTLKYQFKEVGKLEHFQSLSSPKEEHYGVNWKIRIHKWNEIFNMFLHTNLPENREIYIDYNTKIFSKSEEKISIESGSTVLKSPRKPFVVVTTV</sequence>
<evidence type="ECO:0000313" key="3">
    <source>
        <dbReference type="Proteomes" id="UP000230233"/>
    </source>
</evidence>
<feature type="domain" description="MATH" evidence="1">
    <location>
        <begin position="12"/>
        <end position="81"/>
    </location>
</feature>
<dbReference type="EMBL" id="PDUG01000002">
    <property type="protein sequence ID" value="PIC49103.1"/>
    <property type="molecule type" value="Genomic_DNA"/>
</dbReference>
<evidence type="ECO:0000313" key="2">
    <source>
        <dbReference type="EMBL" id="PIC49103.1"/>
    </source>
</evidence>
<dbReference type="Pfam" id="PF00917">
    <property type="entry name" value="MATH"/>
    <property type="match status" value="1"/>
</dbReference>
<evidence type="ECO:0000259" key="1">
    <source>
        <dbReference type="Pfam" id="PF00917"/>
    </source>
</evidence>
<name>A0A2G5VBE8_9PELO</name>
<dbReference type="Proteomes" id="UP000230233">
    <property type="component" value="Chromosome II"/>
</dbReference>
<protein>
    <recommendedName>
        <fullName evidence="1">MATH domain-containing protein</fullName>
    </recommendedName>
</protein>
<dbReference type="SUPFAM" id="SSF49599">
    <property type="entry name" value="TRAF domain-like"/>
    <property type="match status" value="1"/>
</dbReference>
<proteinExistence type="predicted"/>
<dbReference type="InterPro" id="IPR002083">
    <property type="entry name" value="MATH/TRAF_dom"/>
</dbReference>
<dbReference type="AlphaFoldDB" id="A0A2G5VBE8"/>
<keyword evidence="3" id="KW-1185">Reference proteome</keyword>
<accession>A0A2G5VBE8</accession>
<reference evidence="3" key="1">
    <citation type="submission" date="2017-10" db="EMBL/GenBank/DDBJ databases">
        <title>Rapid genome shrinkage in a self-fertile nematode reveals novel sperm competition proteins.</title>
        <authorList>
            <person name="Yin D."/>
            <person name="Schwarz E.M."/>
            <person name="Thomas C.G."/>
            <person name="Felde R.L."/>
            <person name="Korf I.F."/>
            <person name="Cutter A.D."/>
            <person name="Schartner C.M."/>
            <person name="Ralston E.J."/>
            <person name="Meyer B.J."/>
            <person name="Haag E.S."/>
        </authorList>
    </citation>
    <scope>NUCLEOTIDE SEQUENCE [LARGE SCALE GENOMIC DNA]</scope>
    <source>
        <strain evidence="3">JU1422</strain>
    </source>
</reference>
<organism evidence="2 3">
    <name type="scientific">Caenorhabditis nigoni</name>
    <dbReference type="NCBI Taxonomy" id="1611254"/>
    <lineage>
        <taxon>Eukaryota</taxon>
        <taxon>Metazoa</taxon>
        <taxon>Ecdysozoa</taxon>
        <taxon>Nematoda</taxon>
        <taxon>Chromadorea</taxon>
        <taxon>Rhabditida</taxon>
        <taxon>Rhabditina</taxon>
        <taxon>Rhabditomorpha</taxon>
        <taxon>Rhabditoidea</taxon>
        <taxon>Rhabditidae</taxon>
        <taxon>Peloderinae</taxon>
        <taxon>Caenorhabditis</taxon>
    </lineage>
</organism>